<keyword evidence="2" id="KW-0812">Transmembrane</keyword>
<feature type="transmembrane region" description="Helical" evidence="2">
    <location>
        <begin position="78"/>
        <end position="96"/>
    </location>
</feature>
<evidence type="ECO:0000313" key="3">
    <source>
        <dbReference type="EMBL" id="CAG9330148.1"/>
    </source>
</evidence>
<proteinExistence type="predicted"/>
<feature type="region of interest" description="Disordered" evidence="1">
    <location>
        <begin position="309"/>
        <end position="338"/>
    </location>
</feature>
<keyword evidence="4" id="KW-1185">Reference proteome</keyword>
<keyword evidence="2" id="KW-0472">Membrane</keyword>
<accession>A0AAU9K3C5</accession>
<evidence type="ECO:0008006" key="5">
    <source>
        <dbReference type="Google" id="ProtNLM"/>
    </source>
</evidence>
<evidence type="ECO:0000313" key="4">
    <source>
        <dbReference type="Proteomes" id="UP001162131"/>
    </source>
</evidence>
<feature type="region of interest" description="Disordered" evidence="1">
    <location>
        <begin position="409"/>
        <end position="432"/>
    </location>
</feature>
<feature type="transmembrane region" description="Helical" evidence="2">
    <location>
        <begin position="108"/>
        <end position="141"/>
    </location>
</feature>
<feature type="region of interest" description="Disordered" evidence="1">
    <location>
        <begin position="277"/>
        <end position="296"/>
    </location>
</feature>
<feature type="transmembrane region" description="Helical" evidence="2">
    <location>
        <begin position="6"/>
        <end position="24"/>
    </location>
</feature>
<dbReference type="EMBL" id="CAJZBQ010000051">
    <property type="protein sequence ID" value="CAG9330148.1"/>
    <property type="molecule type" value="Genomic_DNA"/>
</dbReference>
<protein>
    <recommendedName>
        <fullName evidence="5">Odorant receptor</fullName>
    </recommendedName>
</protein>
<name>A0AAU9K3C5_9CILI</name>
<evidence type="ECO:0000256" key="2">
    <source>
        <dbReference type="SAM" id="Phobius"/>
    </source>
</evidence>
<feature type="transmembrane region" description="Helical" evidence="2">
    <location>
        <begin position="179"/>
        <end position="202"/>
    </location>
</feature>
<feature type="compositionally biased region" description="Basic and acidic residues" evidence="1">
    <location>
        <begin position="668"/>
        <end position="679"/>
    </location>
</feature>
<dbReference type="Proteomes" id="UP001162131">
    <property type="component" value="Unassembled WGS sequence"/>
</dbReference>
<feature type="region of interest" description="Disordered" evidence="1">
    <location>
        <begin position="566"/>
        <end position="679"/>
    </location>
</feature>
<feature type="compositionally biased region" description="Basic and acidic residues" evidence="1">
    <location>
        <begin position="320"/>
        <end position="332"/>
    </location>
</feature>
<keyword evidence="2" id="KW-1133">Transmembrane helix</keyword>
<feature type="compositionally biased region" description="Basic residues" evidence="1">
    <location>
        <begin position="606"/>
        <end position="616"/>
    </location>
</feature>
<gene>
    <name evidence="3" type="ORF">BSTOLATCC_MIC50750</name>
</gene>
<organism evidence="3 4">
    <name type="scientific">Blepharisma stoltei</name>
    <dbReference type="NCBI Taxonomy" id="1481888"/>
    <lineage>
        <taxon>Eukaryota</taxon>
        <taxon>Sar</taxon>
        <taxon>Alveolata</taxon>
        <taxon>Ciliophora</taxon>
        <taxon>Postciliodesmatophora</taxon>
        <taxon>Heterotrichea</taxon>
        <taxon>Heterotrichida</taxon>
        <taxon>Blepharismidae</taxon>
        <taxon>Blepharisma</taxon>
    </lineage>
</organism>
<dbReference type="AlphaFoldDB" id="A0AAU9K3C5"/>
<comment type="caution">
    <text evidence="3">The sequence shown here is derived from an EMBL/GenBank/DDBJ whole genome shotgun (WGS) entry which is preliminary data.</text>
</comment>
<evidence type="ECO:0000256" key="1">
    <source>
        <dbReference type="SAM" id="MobiDB-lite"/>
    </source>
</evidence>
<feature type="compositionally biased region" description="Basic and acidic residues" evidence="1">
    <location>
        <begin position="617"/>
        <end position="626"/>
    </location>
</feature>
<reference evidence="3" key="1">
    <citation type="submission" date="2021-09" db="EMBL/GenBank/DDBJ databases">
        <authorList>
            <consortium name="AG Swart"/>
            <person name="Singh M."/>
            <person name="Singh A."/>
            <person name="Seah K."/>
            <person name="Emmerich C."/>
        </authorList>
    </citation>
    <scope>NUCLEOTIDE SEQUENCE</scope>
    <source>
        <strain evidence="3">ATCC30299</strain>
    </source>
</reference>
<sequence>MSEIAVIASVSLLFIAGASLFSTLKTSKILRDIFLHQVFSIHPTQQLPNTQRITYRQLLSRYIPYYGVFKYSHIQYDLPPACHIFLLLCYIIFNWFTNVTCAYITNEYSIPVSIAIAIFLTIFSMTFTALTQTAFISSFNFRIKNEQNRRQDISEFPDLLLERSFTAEQRSLKNTLELLLERIVLCSAMVLGICTFWCMMIVQVNGSEIMKNAAIQFAVGIGLDAPLRVFICGIGKRAGIFKSYEGKYVPYCINILPKELPSYKKRPLKLVEEEISYEEADPSSPQKPKNEGIINPSLCSQSFDNESAFNSSSQIEEEESKVPEEIQEKSPELPKLFQKPQQNREFLKNYDDFLVNISQNNFIDEGLNDSCIESENTKRKLSDEETIATHNEFSEDELILYPENFPSTPKPSKQICFKSPSPKKNQSPDKRKNSISKILSLRLHSCSGKKKSQIIPETPKSPLMVEQPTAFFDSLLEIANNPYQEEEEIISCHKKNLQASGQVSEWGTAYSDEKGVTSTTINIDESCNEQQLSLGLGKEIIDSLPPISVKKKNILSLISSHHKKKQIKSEDFPRISKTPVGESENFDPDFGGSVSDEKRDCSPKPPRLRKIRNHKKTDRDLLRHAGELLVSDRNNEDALSQRKHKREFTDPGKPPRSSRAVSPAISENGKEILKENFIK</sequence>